<feature type="transmembrane region" description="Helical" evidence="1">
    <location>
        <begin position="223"/>
        <end position="241"/>
    </location>
</feature>
<evidence type="ECO:0000313" key="2">
    <source>
        <dbReference type="EMBL" id="MBB2502012.1"/>
    </source>
</evidence>
<feature type="transmembrane region" description="Helical" evidence="1">
    <location>
        <begin position="247"/>
        <end position="269"/>
    </location>
</feature>
<feature type="transmembrane region" description="Helical" evidence="1">
    <location>
        <begin position="133"/>
        <end position="156"/>
    </location>
</feature>
<feature type="transmembrane region" description="Helical" evidence="1">
    <location>
        <begin position="198"/>
        <end position="218"/>
    </location>
</feature>
<keyword evidence="4" id="KW-1185">Reference proteome</keyword>
<dbReference type="Proteomes" id="UP000550260">
    <property type="component" value="Unassembled WGS sequence"/>
</dbReference>
<reference evidence="2 5" key="2">
    <citation type="submission" date="2020-08" db="EMBL/GenBank/DDBJ databases">
        <title>Amycolatopsis echigonensis JCM 21831.</title>
        <authorList>
            <person name="Tedsree N."/>
            <person name="Kuncharoen N."/>
            <person name="Likhitwitayawuid K."/>
            <person name="Tanasupawat S."/>
        </authorList>
    </citation>
    <scope>NUCLEOTIDE SEQUENCE [LARGE SCALE GENOMIC DNA]</scope>
    <source>
        <strain evidence="2 5">JCM 21831</strain>
    </source>
</reference>
<sequence>MSAGTLSGLQQAVPPHALLEAPGRRGQRDGVGELCQEFAAVCRSAVDPLEIAAALEFDGLNDQAVREKYGYADVFELAEEMHRRVPADPVEPPGAEDPWRLGLGRPALHGLIYSLPAMFFPAATGLLRGPGSITVLLVSMLVSWPVSQGLAYLGYARLGRGDAAATKLTLRYGFLGTVAVAALAMAVTGLVVDARLTALAFGFGQGLYMLSATVLMVLGAERLLLLVLTPGFLAGAVFLLMGRPNGFAVPVAWALAVTPLCGLAMSMWVTRGIGKGAGKPFAFADLVAALPSASFGLAAAALIAFPVVPGWGAGRTGINTGALLAALPLSLSMGAAEWTLFWFRRRSWRLLRATGKLRAFGRRARLILLAALGQYLIATAVLIAAVSAIAWAIGPAQPGGSAYPQIAAYLALGGAMFLALLLQTTRLRVVPPAACAVAFALEFAGRDFGLRAQLAATVGLLLFFGAYALAVLGKPSRHT</sequence>
<gene>
    <name evidence="3" type="ORF">ATK30_6687</name>
    <name evidence="2" type="ORF">H5411_23130</name>
</gene>
<protein>
    <submittedName>
        <fullName evidence="3">Uncharacterized protein</fullName>
    </submittedName>
</protein>
<dbReference type="AlphaFoldDB" id="A0A2N3WPG0"/>
<feature type="transmembrane region" description="Helical" evidence="1">
    <location>
        <begin position="320"/>
        <end position="343"/>
    </location>
</feature>
<evidence type="ECO:0000313" key="3">
    <source>
        <dbReference type="EMBL" id="PKV95757.1"/>
    </source>
</evidence>
<keyword evidence="1" id="KW-1133">Transmembrane helix</keyword>
<feature type="transmembrane region" description="Helical" evidence="1">
    <location>
        <begin position="168"/>
        <end position="192"/>
    </location>
</feature>
<accession>A0A8E1W128</accession>
<keyword evidence="1" id="KW-0812">Transmembrane</keyword>
<feature type="transmembrane region" description="Helical" evidence="1">
    <location>
        <begin position="452"/>
        <end position="472"/>
    </location>
</feature>
<feature type="transmembrane region" description="Helical" evidence="1">
    <location>
        <begin position="429"/>
        <end position="446"/>
    </location>
</feature>
<reference evidence="3 4" key="1">
    <citation type="submission" date="2017-12" db="EMBL/GenBank/DDBJ databases">
        <title>Sequencing the genomes of 1000 Actinobacteria strains.</title>
        <authorList>
            <person name="Klenk H.-P."/>
        </authorList>
    </citation>
    <scope>NUCLEOTIDE SEQUENCE [LARGE SCALE GENOMIC DNA]</scope>
    <source>
        <strain evidence="3 4">DSM 45165</strain>
    </source>
</reference>
<feature type="transmembrane region" description="Helical" evidence="1">
    <location>
        <begin position="364"/>
        <end position="394"/>
    </location>
</feature>
<feature type="transmembrane region" description="Helical" evidence="1">
    <location>
        <begin position="281"/>
        <end position="308"/>
    </location>
</feature>
<dbReference type="Proteomes" id="UP000233750">
    <property type="component" value="Unassembled WGS sequence"/>
</dbReference>
<dbReference type="RefSeq" id="WP_101438708.1">
    <property type="nucleotide sequence ID" value="NZ_JACJHR010000033.1"/>
</dbReference>
<dbReference type="EMBL" id="PJMY01000003">
    <property type="protein sequence ID" value="PKV95757.1"/>
    <property type="molecule type" value="Genomic_DNA"/>
</dbReference>
<feature type="transmembrane region" description="Helical" evidence="1">
    <location>
        <begin position="406"/>
        <end position="422"/>
    </location>
</feature>
<comment type="caution">
    <text evidence="3">The sequence shown here is derived from an EMBL/GenBank/DDBJ whole genome shotgun (WGS) entry which is preliminary data.</text>
</comment>
<name>A0A2N3WPG0_9PSEU</name>
<dbReference type="EMBL" id="JACJHR010000033">
    <property type="protein sequence ID" value="MBB2502012.1"/>
    <property type="molecule type" value="Genomic_DNA"/>
</dbReference>
<evidence type="ECO:0000313" key="5">
    <source>
        <dbReference type="Proteomes" id="UP000550260"/>
    </source>
</evidence>
<accession>A0A2N3WPG0</accession>
<keyword evidence="1" id="KW-0472">Membrane</keyword>
<proteinExistence type="predicted"/>
<evidence type="ECO:0000313" key="4">
    <source>
        <dbReference type="Proteomes" id="UP000233750"/>
    </source>
</evidence>
<evidence type="ECO:0000256" key="1">
    <source>
        <dbReference type="SAM" id="Phobius"/>
    </source>
</evidence>
<organism evidence="3 4">
    <name type="scientific">Amycolatopsis echigonensis</name>
    <dbReference type="NCBI Taxonomy" id="2576905"/>
    <lineage>
        <taxon>Bacteria</taxon>
        <taxon>Bacillati</taxon>
        <taxon>Actinomycetota</taxon>
        <taxon>Actinomycetes</taxon>
        <taxon>Pseudonocardiales</taxon>
        <taxon>Pseudonocardiaceae</taxon>
        <taxon>Amycolatopsis</taxon>
    </lineage>
</organism>
<dbReference type="OrthoDB" id="4339140at2"/>